<evidence type="ECO:0000256" key="5">
    <source>
        <dbReference type="ARBA" id="ARBA00023212"/>
    </source>
</evidence>
<dbReference type="InterPro" id="IPR031160">
    <property type="entry name" value="F_BAR_dom"/>
</dbReference>
<evidence type="ECO:0000256" key="6">
    <source>
        <dbReference type="PROSITE-ProRule" id="PRU00192"/>
    </source>
</evidence>
<evidence type="ECO:0000256" key="7">
    <source>
        <dbReference type="PROSITE-ProRule" id="PRU01077"/>
    </source>
</evidence>
<comment type="subcellular location">
    <subcellularLocation>
        <location evidence="1">Cytoplasm</location>
        <location evidence="1">Cytoskeleton</location>
    </subcellularLocation>
</comment>
<keyword evidence="7" id="KW-0175">Coiled coil</keyword>
<evidence type="ECO:0008006" key="13">
    <source>
        <dbReference type="Google" id="ProtNLM"/>
    </source>
</evidence>
<organism evidence="11 12">
    <name type="scientific">Dimargaris cristalligena</name>
    <dbReference type="NCBI Taxonomy" id="215637"/>
    <lineage>
        <taxon>Eukaryota</taxon>
        <taxon>Fungi</taxon>
        <taxon>Fungi incertae sedis</taxon>
        <taxon>Zoopagomycota</taxon>
        <taxon>Kickxellomycotina</taxon>
        <taxon>Dimargaritomycetes</taxon>
        <taxon>Dimargaritales</taxon>
        <taxon>Dimargaritaceae</taxon>
        <taxon>Dimargaris</taxon>
    </lineage>
</organism>
<dbReference type="InterPro" id="IPR027267">
    <property type="entry name" value="AH/BAR_dom_sf"/>
</dbReference>
<dbReference type="PRINTS" id="PR00452">
    <property type="entry name" value="SH3DOMAIN"/>
</dbReference>
<dbReference type="Gene3D" id="2.30.30.40">
    <property type="entry name" value="SH3 Domains"/>
    <property type="match status" value="1"/>
</dbReference>
<evidence type="ECO:0000259" key="10">
    <source>
        <dbReference type="PROSITE" id="PS51741"/>
    </source>
</evidence>
<evidence type="ECO:0000256" key="4">
    <source>
        <dbReference type="ARBA" id="ARBA00022553"/>
    </source>
</evidence>
<feature type="compositionally biased region" description="Polar residues" evidence="8">
    <location>
        <begin position="517"/>
        <end position="528"/>
    </location>
</feature>
<keyword evidence="2 6" id="KW-0728">SH3 domain</keyword>
<dbReference type="PROSITE" id="PS51741">
    <property type="entry name" value="F_BAR"/>
    <property type="match status" value="1"/>
</dbReference>
<dbReference type="AlphaFoldDB" id="A0A4P9ZW24"/>
<dbReference type="GO" id="GO:0120104">
    <property type="term" value="C:mitotic actomyosin contractile ring, proximal layer"/>
    <property type="evidence" value="ECO:0007669"/>
    <property type="project" value="TreeGrafter"/>
</dbReference>
<feature type="compositionally biased region" description="Low complexity" evidence="8">
    <location>
        <begin position="589"/>
        <end position="606"/>
    </location>
</feature>
<accession>A0A4P9ZW24</accession>
<dbReference type="InterPro" id="IPR001060">
    <property type="entry name" value="FCH_dom"/>
</dbReference>
<dbReference type="Pfam" id="PF00018">
    <property type="entry name" value="SH3_1"/>
    <property type="match status" value="1"/>
</dbReference>
<dbReference type="GO" id="GO:0005543">
    <property type="term" value="F:phospholipid binding"/>
    <property type="evidence" value="ECO:0007669"/>
    <property type="project" value="TreeGrafter"/>
</dbReference>
<feature type="compositionally biased region" description="Low complexity" evidence="8">
    <location>
        <begin position="297"/>
        <end position="307"/>
    </location>
</feature>
<dbReference type="Gene3D" id="1.20.1270.60">
    <property type="entry name" value="Arfaptin homology (AH) domain/BAR domain"/>
    <property type="match status" value="1"/>
</dbReference>
<proteinExistence type="predicted"/>
<feature type="compositionally biased region" description="Polar residues" evidence="8">
    <location>
        <begin position="350"/>
        <end position="359"/>
    </location>
</feature>
<sequence length="925" mass="99328">MVAQTAALPPPADSFANSFWGKDDRGVTVLMNRLRNSKQTCQELQTMFTTRAAIEEEFGKKLLKLARTPLGKNEIGTLKDSLTSVKSELEISAKAHIDLAHQIKVELENTTNDFVNKQREKRKLQTSVIEKSSRNRSMIRSQLVKAKDRYDAEKLQGNMKDSDRLRSRLEKTHHSTRQADDDYKKTLVRLKEAQRRWEDDWRDACFSFQSLEEERLDFLRTHLWSYTNILSNVLVTEDESFERVRKTLERFSVSQDIQLFIDTHGTGKENRHSDPSPSNRSRAETVGSTPEPGQYTRSRSQSVSVQPSPFPTQAPPAGVFPDHLSGRRASAPGHPDQLPGPGTRHPPAPMSSNARTGGSRSRPVSVFHDSDPLAYVQGSQPTQPQLMVVNSGGAKSPGVPRPVSRSHTPGDSAAYLGDSFNPHLGNSILPSSLTSPDPSMLPRIQTDQNGHYAQHGPPRQGSVDAYPPSKDRSLGGESPRACPISQALSALSPTIQPINGTGYQNLPADSYGGANANGRTGSPYSTSPHIPGSPNHRYSPQPGAGHPSARYDHGAPPSPGRSGRQDDGLNVSTQSRPPFTQPGGANRIPTPVSLYSSSQSTPTTPTGGPPHQPHPQIPKYHHVSPVVGPSTSPDRPVVGSIPVGPPRAPPSIPRAPSASPYVSTSAPNPVQPGLQHHQPPGGGSPMAQSYIPRSTTPGQGDRPGSHQAPLRNFPPGPGDGNTPQALHHSNSHSNLRSQTPTGTRQYNPAYGPGPQVPPSGSPGPGPYMRTNSSPPGSQPGPGKPGMGPPGSMAGGSPRIPPAHLALQNSPQRNGPPPERGSSGPPPQIAPTPQRPPPPSAAPIPVPAKGPVIPRRLDATRPVLFYVRAMYDYASETPEEISIKQGAVISVLATHIDGWWEGETMGGNQQVQCGMFPSNFTEPLSF</sequence>
<evidence type="ECO:0000313" key="11">
    <source>
        <dbReference type="EMBL" id="RKP37846.1"/>
    </source>
</evidence>
<protein>
    <recommendedName>
        <fullName evidence="13">SH3 domain-containing protein</fullName>
    </recommendedName>
</protein>
<evidence type="ECO:0000256" key="8">
    <source>
        <dbReference type="SAM" id="MobiDB-lite"/>
    </source>
</evidence>
<dbReference type="Pfam" id="PF00611">
    <property type="entry name" value="FCH"/>
    <property type="match status" value="1"/>
</dbReference>
<dbReference type="SUPFAM" id="SSF50044">
    <property type="entry name" value="SH3-domain"/>
    <property type="match status" value="1"/>
</dbReference>
<reference evidence="12" key="1">
    <citation type="journal article" date="2018" name="Nat. Microbiol.">
        <title>Leveraging single-cell genomics to expand the fungal tree of life.</title>
        <authorList>
            <person name="Ahrendt S.R."/>
            <person name="Quandt C.A."/>
            <person name="Ciobanu D."/>
            <person name="Clum A."/>
            <person name="Salamov A."/>
            <person name="Andreopoulos B."/>
            <person name="Cheng J.F."/>
            <person name="Woyke T."/>
            <person name="Pelin A."/>
            <person name="Henrissat B."/>
            <person name="Reynolds N.K."/>
            <person name="Benny G.L."/>
            <person name="Smith M.E."/>
            <person name="James T.Y."/>
            <person name="Grigoriev I.V."/>
        </authorList>
    </citation>
    <scope>NUCLEOTIDE SEQUENCE [LARGE SCALE GENOMIC DNA]</scope>
    <source>
        <strain evidence="12">RSA 468</strain>
    </source>
</reference>
<dbReference type="SMART" id="SM00326">
    <property type="entry name" value="SH3"/>
    <property type="match status" value="1"/>
</dbReference>
<keyword evidence="5" id="KW-0206">Cytoskeleton</keyword>
<dbReference type="InterPro" id="IPR001452">
    <property type="entry name" value="SH3_domain"/>
</dbReference>
<dbReference type="PROSITE" id="PS50002">
    <property type="entry name" value="SH3"/>
    <property type="match status" value="1"/>
</dbReference>
<dbReference type="EMBL" id="ML002439">
    <property type="protein sequence ID" value="RKP37846.1"/>
    <property type="molecule type" value="Genomic_DNA"/>
</dbReference>
<dbReference type="GO" id="GO:0009898">
    <property type="term" value="C:cytoplasmic side of plasma membrane"/>
    <property type="evidence" value="ECO:0007669"/>
    <property type="project" value="TreeGrafter"/>
</dbReference>
<dbReference type="SMART" id="SM00055">
    <property type="entry name" value="FCH"/>
    <property type="match status" value="1"/>
</dbReference>
<keyword evidence="4" id="KW-0597">Phosphoprotein</keyword>
<feature type="compositionally biased region" description="Pro residues" evidence="8">
    <location>
        <begin position="813"/>
        <end position="847"/>
    </location>
</feature>
<evidence type="ECO:0000256" key="2">
    <source>
        <dbReference type="ARBA" id="ARBA00022443"/>
    </source>
</evidence>
<evidence type="ECO:0000256" key="3">
    <source>
        <dbReference type="ARBA" id="ARBA00022490"/>
    </source>
</evidence>
<feature type="compositionally biased region" description="Basic and acidic residues" evidence="8">
    <location>
        <begin position="265"/>
        <end position="274"/>
    </location>
</feature>
<feature type="region of interest" description="Disordered" evidence="8">
    <location>
        <begin position="263"/>
        <end position="481"/>
    </location>
</feature>
<gene>
    <name evidence="11" type="ORF">BJ085DRAFT_41138</name>
</gene>
<feature type="domain" description="SH3" evidence="9">
    <location>
        <begin position="861"/>
        <end position="925"/>
    </location>
</feature>
<dbReference type="PANTHER" id="PTHR23065">
    <property type="entry name" value="PROLINE-SERINE-THREONINE PHOSPHATASE INTERACTING PROTEIN 1"/>
    <property type="match status" value="1"/>
</dbReference>
<keyword evidence="12" id="KW-1185">Reference proteome</keyword>
<feature type="compositionally biased region" description="Low complexity" evidence="8">
    <location>
        <begin position="726"/>
        <end position="735"/>
    </location>
</feature>
<feature type="compositionally biased region" description="Pro residues" evidence="8">
    <location>
        <begin position="754"/>
        <end position="765"/>
    </location>
</feature>
<dbReference type="STRING" id="215637.A0A4P9ZW24"/>
<evidence type="ECO:0000259" key="9">
    <source>
        <dbReference type="PROSITE" id="PS50002"/>
    </source>
</evidence>
<feature type="region of interest" description="Disordered" evidence="8">
    <location>
        <begin position="509"/>
        <end position="852"/>
    </location>
</feature>
<feature type="domain" description="F-BAR" evidence="10">
    <location>
        <begin position="13"/>
        <end position="256"/>
    </location>
</feature>
<feature type="compositionally biased region" description="Polar residues" evidence="8">
    <location>
        <begin position="736"/>
        <end position="746"/>
    </location>
</feature>
<name>A0A4P9ZW24_9FUNG</name>
<dbReference type="PANTHER" id="PTHR23065:SF7">
    <property type="entry name" value="NOSTRIN, ISOFORM H"/>
    <property type="match status" value="1"/>
</dbReference>
<feature type="compositionally biased region" description="Polar residues" evidence="8">
    <location>
        <begin position="428"/>
        <end position="437"/>
    </location>
</feature>
<keyword evidence="3" id="KW-0963">Cytoplasm</keyword>
<feature type="compositionally biased region" description="Pro residues" evidence="8">
    <location>
        <begin position="607"/>
        <end position="616"/>
    </location>
</feature>
<evidence type="ECO:0000256" key="1">
    <source>
        <dbReference type="ARBA" id="ARBA00004245"/>
    </source>
</evidence>
<dbReference type="InterPro" id="IPR036028">
    <property type="entry name" value="SH3-like_dom_sf"/>
</dbReference>
<feature type="compositionally biased region" description="Pro residues" evidence="8">
    <location>
        <begin position="643"/>
        <end position="653"/>
    </location>
</feature>
<dbReference type="CDD" id="cd00174">
    <property type="entry name" value="SH3"/>
    <property type="match status" value="1"/>
</dbReference>
<dbReference type="Proteomes" id="UP000268162">
    <property type="component" value="Unassembled WGS sequence"/>
</dbReference>
<dbReference type="GO" id="GO:0030036">
    <property type="term" value="P:actin cytoskeleton organization"/>
    <property type="evidence" value="ECO:0007669"/>
    <property type="project" value="UniProtKB-ARBA"/>
</dbReference>
<dbReference type="SUPFAM" id="SSF103657">
    <property type="entry name" value="BAR/IMD domain-like"/>
    <property type="match status" value="1"/>
</dbReference>
<evidence type="ECO:0000313" key="12">
    <source>
        <dbReference type="Proteomes" id="UP000268162"/>
    </source>
</evidence>